<proteinExistence type="predicted"/>
<evidence type="ECO:0000313" key="3">
    <source>
        <dbReference type="Proteomes" id="UP001165080"/>
    </source>
</evidence>
<comment type="caution">
    <text evidence="2">The sequence shown here is derived from an EMBL/GenBank/DDBJ whole genome shotgun (WGS) entry which is preliminary data.</text>
</comment>
<evidence type="ECO:0000256" key="1">
    <source>
        <dbReference type="SAM" id="MobiDB-lite"/>
    </source>
</evidence>
<keyword evidence="3" id="KW-1185">Reference proteome</keyword>
<gene>
    <name evidence="2" type="primary">PLESTBF000227</name>
    <name evidence="2" type="ORF">PLESTB_000439800</name>
</gene>
<organism evidence="2 3">
    <name type="scientific">Pleodorina starrii</name>
    <dbReference type="NCBI Taxonomy" id="330485"/>
    <lineage>
        <taxon>Eukaryota</taxon>
        <taxon>Viridiplantae</taxon>
        <taxon>Chlorophyta</taxon>
        <taxon>core chlorophytes</taxon>
        <taxon>Chlorophyceae</taxon>
        <taxon>CS clade</taxon>
        <taxon>Chlamydomonadales</taxon>
        <taxon>Volvocaceae</taxon>
        <taxon>Pleodorina</taxon>
    </lineage>
</organism>
<reference evidence="2 3" key="1">
    <citation type="journal article" date="2023" name="Commun. Biol.">
        <title>Reorganization of the ancestral sex-determining regions during the evolution of trioecy in Pleodorina starrii.</title>
        <authorList>
            <person name="Takahashi K."/>
            <person name="Suzuki S."/>
            <person name="Kawai-Toyooka H."/>
            <person name="Yamamoto K."/>
            <person name="Hamaji T."/>
            <person name="Ootsuki R."/>
            <person name="Yamaguchi H."/>
            <person name="Kawachi M."/>
            <person name="Higashiyama T."/>
            <person name="Nozaki H."/>
        </authorList>
    </citation>
    <scope>NUCLEOTIDE SEQUENCE [LARGE SCALE GENOMIC DNA]</scope>
    <source>
        <strain evidence="2 3">NIES-4479</strain>
    </source>
</reference>
<protein>
    <submittedName>
        <fullName evidence="2">Uncharacterized protein</fullName>
    </submittedName>
</protein>
<sequence>MVGCSAGLGPAAAAAQRDRFLPKGDDGDDDDAPSRFGQAVYAYTLCGPQMVHRWHSDSKGRPHTPAGAGRPHCSSKSPLCKALQGQGKGARAEPNTALGFAGKICTRYARNKCNK</sequence>
<accession>A0A9W6BEZ8</accession>
<dbReference type="AlphaFoldDB" id="A0A9W6BEZ8"/>
<name>A0A9W6BEZ8_9CHLO</name>
<dbReference type="Proteomes" id="UP001165080">
    <property type="component" value="Unassembled WGS sequence"/>
</dbReference>
<evidence type="ECO:0000313" key="2">
    <source>
        <dbReference type="EMBL" id="GLC50859.1"/>
    </source>
</evidence>
<dbReference type="EMBL" id="BRXU01000004">
    <property type="protein sequence ID" value="GLC50859.1"/>
    <property type="molecule type" value="Genomic_DNA"/>
</dbReference>
<feature type="region of interest" description="Disordered" evidence="1">
    <location>
        <begin position="54"/>
        <end position="93"/>
    </location>
</feature>